<feature type="compositionally biased region" description="Basic and acidic residues" evidence="1">
    <location>
        <begin position="50"/>
        <end position="62"/>
    </location>
</feature>
<dbReference type="Proteomes" id="UP000245412">
    <property type="component" value="Unassembled WGS sequence"/>
</dbReference>
<feature type="domain" description="Pesticidal crystal protein Cry22Aa Ig-like" evidence="2">
    <location>
        <begin position="87"/>
        <end position="149"/>
    </location>
</feature>
<comment type="caution">
    <text evidence="3">The sequence shown here is derived from an EMBL/GenBank/DDBJ whole genome shotgun (WGS) entry which is preliminary data.</text>
</comment>
<protein>
    <recommendedName>
        <fullName evidence="2">Pesticidal crystal protein Cry22Aa Ig-like domain-containing protein</fullName>
    </recommendedName>
</protein>
<name>A0AB73T6V1_9FIRM</name>
<dbReference type="RefSeq" id="WP_109625307.1">
    <property type="nucleotide sequence ID" value="NZ_JANKBI010000002.1"/>
</dbReference>
<evidence type="ECO:0000259" key="2">
    <source>
        <dbReference type="Pfam" id="PF16403"/>
    </source>
</evidence>
<dbReference type="AlphaFoldDB" id="A0AB73T6V1"/>
<reference evidence="3 4" key="1">
    <citation type="submission" date="2018-05" db="EMBL/GenBank/DDBJ databases">
        <authorList>
            <person name="Goeker M."/>
            <person name="Huntemann M."/>
            <person name="Clum A."/>
            <person name="Pillay M."/>
            <person name="Palaniappan K."/>
            <person name="Varghese N."/>
            <person name="Mikhailova N."/>
            <person name="Stamatis D."/>
            <person name="Reddy T."/>
            <person name="Daum C."/>
            <person name="Shapiro N."/>
            <person name="Ivanova N."/>
            <person name="Kyrpides N."/>
            <person name="Woyke T."/>
        </authorList>
    </citation>
    <scope>NUCLEOTIDE SEQUENCE [LARGE SCALE GENOMIC DNA]</scope>
    <source>
        <strain evidence="3 4">DSM 26524</strain>
    </source>
</reference>
<dbReference type="EMBL" id="QGGY01000003">
    <property type="protein sequence ID" value="PWJ77185.1"/>
    <property type="molecule type" value="Genomic_DNA"/>
</dbReference>
<dbReference type="Gene3D" id="2.60.40.10">
    <property type="entry name" value="Immunoglobulins"/>
    <property type="match status" value="1"/>
</dbReference>
<dbReference type="InterPro" id="IPR032179">
    <property type="entry name" value="Cry22Aa_Ig-like"/>
</dbReference>
<evidence type="ECO:0000256" key="1">
    <source>
        <dbReference type="SAM" id="MobiDB-lite"/>
    </source>
</evidence>
<accession>A0AB73T6V1</accession>
<keyword evidence="4" id="KW-1185">Reference proteome</keyword>
<feature type="region of interest" description="Disordered" evidence="1">
    <location>
        <begin position="46"/>
        <end position="79"/>
    </location>
</feature>
<organism evidence="3 4">
    <name type="scientific">Murimonas intestini</name>
    <dbReference type="NCBI Taxonomy" id="1337051"/>
    <lineage>
        <taxon>Bacteria</taxon>
        <taxon>Bacillati</taxon>
        <taxon>Bacillota</taxon>
        <taxon>Clostridia</taxon>
        <taxon>Lachnospirales</taxon>
        <taxon>Lachnospiraceae</taxon>
        <taxon>Murimonas</taxon>
    </lineage>
</organism>
<gene>
    <name evidence="3" type="ORF">C7383_10326</name>
</gene>
<evidence type="ECO:0000313" key="4">
    <source>
        <dbReference type="Proteomes" id="UP000245412"/>
    </source>
</evidence>
<sequence>MKIKIAVTAVLLALLTGISLITLRSFEGLNLKLQMGEPSQVTMEMLPETEPVKPKAAEKVPDKEEETEQKPPSNPNAPVLKLSTGQVVLKVGDSFTLTDKILLVEDIQDDKDDRDTLYRNISIKGEYDLNTPGEYALTYTVTDIDGNQSDPEVLKLIVKE</sequence>
<evidence type="ECO:0000313" key="3">
    <source>
        <dbReference type="EMBL" id="PWJ77185.1"/>
    </source>
</evidence>
<dbReference type="Pfam" id="PF16403">
    <property type="entry name" value="Bact_surface_Ig-like"/>
    <property type="match status" value="1"/>
</dbReference>
<dbReference type="InterPro" id="IPR013783">
    <property type="entry name" value="Ig-like_fold"/>
</dbReference>
<proteinExistence type="predicted"/>